<keyword evidence="4" id="KW-1185">Reference proteome</keyword>
<feature type="domain" description="VTT" evidence="2">
    <location>
        <begin position="56"/>
        <end position="169"/>
    </location>
</feature>
<dbReference type="KEGG" id="nam:NAMH_0917"/>
<gene>
    <name evidence="3" type="ordered locus">NAMH_0917</name>
</gene>
<feature type="transmembrane region" description="Helical" evidence="1">
    <location>
        <begin position="41"/>
        <end position="63"/>
    </location>
</feature>
<dbReference type="GO" id="GO:0005886">
    <property type="term" value="C:plasma membrane"/>
    <property type="evidence" value="ECO:0007669"/>
    <property type="project" value="TreeGrafter"/>
</dbReference>
<keyword evidence="1" id="KW-1133">Transmembrane helix</keyword>
<evidence type="ECO:0000256" key="1">
    <source>
        <dbReference type="SAM" id="Phobius"/>
    </source>
</evidence>
<dbReference type="STRING" id="598659.NAMH_0917"/>
<dbReference type="InterPro" id="IPR032816">
    <property type="entry name" value="VTT_dom"/>
</dbReference>
<dbReference type="PANTHER" id="PTHR42709">
    <property type="entry name" value="ALKALINE PHOSPHATASE LIKE PROTEIN"/>
    <property type="match status" value="1"/>
</dbReference>
<feature type="transmembrane region" description="Helical" evidence="1">
    <location>
        <begin position="70"/>
        <end position="91"/>
    </location>
</feature>
<dbReference type="HOGENOM" id="CLU_044208_7_1_7"/>
<dbReference type="PANTHER" id="PTHR42709:SF2">
    <property type="entry name" value="INNER MEMBRANE PROTEIN YOHD"/>
    <property type="match status" value="1"/>
</dbReference>
<reference evidence="3 4" key="1">
    <citation type="journal article" date="2009" name="PLoS Genet.">
        <title>Adaptations to submarine hydrothermal environments exemplified by the genome of Nautilia profundicola.</title>
        <authorList>
            <person name="Campbell B.J."/>
            <person name="Smith J.L."/>
            <person name="Hanson T.E."/>
            <person name="Klotz M.G."/>
            <person name="Stein L.Y."/>
            <person name="Lee C.K."/>
            <person name="Wu D."/>
            <person name="Robinson J.M."/>
            <person name="Khouri H.M."/>
            <person name="Eisen J.A."/>
            <person name="Cary S.C."/>
        </authorList>
    </citation>
    <scope>NUCLEOTIDE SEQUENCE [LARGE SCALE GENOMIC DNA]</scope>
    <source>
        <strain evidence="4">ATCC BAA-1463 / DSM 18972 / AmH</strain>
    </source>
</reference>
<sequence>MKKYLFLILIFVTFLYGFDLQSIKDFFSEENLVNLLKEYGYIILFFWSIAEGETGLVMAGVLSHTGDMNVVTSIIVAALGGFVGDQIYFYLGKWNKKWVLEELRAHRGKFARARLLLRKYGGWVIFIQRFIYGMRTIIPMAIGISGYDPKKYAIINFISAFVWASVTIIPSYIFGEHIINLLKWVKEHWYFGIVFAAMMLALLWYINHREDQKRELKKAQND</sequence>
<evidence type="ECO:0000313" key="4">
    <source>
        <dbReference type="Proteomes" id="UP000000448"/>
    </source>
</evidence>
<name>B9L9L2_NAUPA</name>
<accession>B9L9L2</accession>
<dbReference type="EMBL" id="CP001279">
    <property type="protein sequence ID" value="ACM92152.1"/>
    <property type="molecule type" value="Genomic_DNA"/>
</dbReference>
<dbReference type="OrthoDB" id="948134at2"/>
<dbReference type="RefSeq" id="WP_012663524.1">
    <property type="nucleotide sequence ID" value="NC_012115.1"/>
</dbReference>
<dbReference type="AlphaFoldDB" id="B9L9L2"/>
<feature type="transmembrane region" description="Helical" evidence="1">
    <location>
        <begin position="154"/>
        <end position="174"/>
    </location>
</feature>
<keyword evidence="1" id="KW-0472">Membrane</keyword>
<evidence type="ECO:0000259" key="2">
    <source>
        <dbReference type="Pfam" id="PF09335"/>
    </source>
</evidence>
<feature type="transmembrane region" description="Helical" evidence="1">
    <location>
        <begin position="120"/>
        <end position="142"/>
    </location>
</feature>
<organism evidence="3 4">
    <name type="scientific">Nautilia profundicola (strain ATCC BAA-1463 / DSM 18972 / AmH)</name>
    <dbReference type="NCBI Taxonomy" id="598659"/>
    <lineage>
        <taxon>Bacteria</taxon>
        <taxon>Pseudomonadati</taxon>
        <taxon>Campylobacterota</taxon>
        <taxon>Epsilonproteobacteria</taxon>
        <taxon>Nautiliales</taxon>
        <taxon>Nautiliaceae</taxon>
        <taxon>Nautilia</taxon>
    </lineage>
</organism>
<proteinExistence type="predicted"/>
<protein>
    <submittedName>
        <fullName evidence="3">Integral membrane protein</fullName>
    </submittedName>
</protein>
<dbReference type="Pfam" id="PF09335">
    <property type="entry name" value="VTT_dom"/>
    <property type="match status" value="1"/>
</dbReference>
<dbReference type="eggNOG" id="COG0586">
    <property type="taxonomic scope" value="Bacteria"/>
</dbReference>
<keyword evidence="1" id="KW-0812">Transmembrane</keyword>
<dbReference type="Proteomes" id="UP000000448">
    <property type="component" value="Chromosome"/>
</dbReference>
<feature type="transmembrane region" description="Helical" evidence="1">
    <location>
        <begin position="189"/>
        <end position="207"/>
    </location>
</feature>
<evidence type="ECO:0000313" key="3">
    <source>
        <dbReference type="EMBL" id="ACM92152.1"/>
    </source>
</evidence>
<dbReference type="InterPro" id="IPR051311">
    <property type="entry name" value="DedA_domain"/>
</dbReference>